<feature type="transmembrane region" description="Helical" evidence="1">
    <location>
        <begin position="379"/>
        <end position="399"/>
    </location>
</feature>
<feature type="transmembrane region" description="Helical" evidence="1">
    <location>
        <begin position="112"/>
        <end position="133"/>
    </location>
</feature>
<evidence type="ECO:0000313" key="2">
    <source>
        <dbReference type="EMBL" id="SFO43157.1"/>
    </source>
</evidence>
<feature type="transmembrane region" description="Helical" evidence="1">
    <location>
        <begin position="355"/>
        <end position="373"/>
    </location>
</feature>
<gene>
    <name evidence="2" type="ORF">SAMN05216207_105711</name>
</gene>
<keyword evidence="1" id="KW-1133">Transmembrane helix</keyword>
<dbReference type="EMBL" id="FOUY01000057">
    <property type="protein sequence ID" value="SFO43157.1"/>
    <property type="molecule type" value="Genomic_DNA"/>
</dbReference>
<dbReference type="STRING" id="260086.SAMN05216207_105711"/>
<feature type="transmembrane region" description="Helical" evidence="1">
    <location>
        <begin position="36"/>
        <end position="55"/>
    </location>
</feature>
<name>A0A1I5H4L7_PSUAM</name>
<feature type="transmembrane region" description="Helical" evidence="1">
    <location>
        <begin position="163"/>
        <end position="182"/>
    </location>
</feature>
<sequence>MTDVGLASVLPPGAWIGFGLVGLSFMVALRSGRTGAIVLSLMATVLVLHGLGVVAEPEMRFHVAWRHIGIADYIVNRGEVDPNLDAYQNWPAFFALTAFLWQATGVGDPTAALTWTPVAYNLLYLVPLVAIGHRMFRDRTVVWLAAWLFTVSNWIGQDYFSPQGWYLFIYLVVLAVLLEWFTPDVSTFGSARVLGVSRPPVQHRSWWRSLWSSAAPALGSPVTTPGRRTALLALVLLLSAVTIAGHQLTPFALVLGTGAAFLVGWSRLRALPVVLLLGTLAWIGYAAAAYAAGHPETFNQAGALSAIFEQTVGQRLSGSPGHELIVQLRLLATPVLWALAAVGVYRLVRSGRRDLARGLAVLALSTFPLLAAQSYGGEALMRIAFFALPFMALLAAVGLAGPSPSTARRSALVPALVVGLLLVMAFPFTRYGNERMDFFMPDEVVGVQEMYRLTPPGSVITSVTGALPWRSIRYGDDDYRLLVDGNPVESTPDIGREGTVDIDIPDRAVLAAQVASRMAPAPGQRSVLLVSRAQGAELDLMGPFPPGAEDRLLAVLRTSPAFRTIYANDNVTVFELTGGARA</sequence>
<feature type="transmembrane region" description="Helical" evidence="1">
    <location>
        <begin position="251"/>
        <end position="268"/>
    </location>
</feature>
<feature type="transmembrane region" description="Helical" evidence="1">
    <location>
        <begin position="273"/>
        <end position="292"/>
    </location>
</feature>
<evidence type="ECO:0000313" key="3">
    <source>
        <dbReference type="Proteomes" id="UP000199614"/>
    </source>
</evidence>
<protein>
    <submittedName>
        <fullName evidence="2">Uncharacterized protein</fullName>
    </submittedName>
</protein>
<organism evidence="2 3">
    <name type="scientific">Pseudonocardia ammonioxydans</name>
    <dbReference type="NCBI Taxonomy" id="260086"/>
    <lineage>
        <taxon>Bacteria</taxon>
        <taxon>Bacillati</taxon>
        <taxon>Actinomycetota</taxon>
        <taxon>Actinomycetes</taxon>
        <taxon>Pseudonocardiales</taxon>
        <taxon>Pseudonocardiaceae</taxon>
        <taxon>Pseudonocardia</taxon>
    </lineage>
</organism>
<dbReference type="Proteomes" id="UP000199614">
    <property type="component" value="Unassembled WGS sequence"/>
</dbReference>
<proteinExistence type="predicted"/>
<dbReference type="AlphaFoldDB" id="A0A1I5H4L7"/>
<feature type="transmembrane region" description="Helical" evidence="1">
    <location>
        <begin position="12"/>
        <end position="29"/>
    </location>
</feature>
<feature type="transmembrane region" description="Helical" evidence="1">
    <location>
        <begin position="324"/>
        <end position="348"/>
    </location>
</feature>
<keyword evidence="1" id="KW-0472">Membrane</keyword>
<keyword evidence="3" id="KW-1185">Reference proteome</keyword>
<keyword evidence="1" id="KW-0812">Transmembrane</keyword>
<evidence type="ECO:0000256" key="1">
    <source>
        <dbReference type="SAM" id="Phobius"/>
    </source>
</evidence>
<feature type="transmembrane region" description="Helical" evidence="1">
    <location>
        <begin position="411"/>
        <end position="429"/>
    </location>
</feature>
<reference evidence="2 3" key="1">
    <citation type="submission" date="2016-10" db="EMBL/GenBank/DDBJ databases">
        <authorList>
            <person name="de Groot N.N."/>
        </authorList>
    </citation>
    <scope>NUCLEOTIDE SEQUENCE [LARGE SCALE GENOMIC DNA]</scope>
    <source>
        <strain evidence="2 3">CGMCC 4.1877</strain>
    </source>
</reference>
<accession>A0A1I5H4L7</accession>